<reference evidence="3 4" key="1">
    <citation type="submission" date="2016-10" db="EMBL/GenBank/DDBJ databases">
        <authorList>
            <person name="Varghese N."/>
            <person name="Submissions S."/>
        </authorList>
    </citation>
    <scope>NUCLEOTIDE SEQUENCE [LARGE SCALE GENOMIC DNA]</scope>
    <source>
        <strain evidence="4">YIM D21,KCTC 23444,ACCC 10710</strain>
    </source>
</reference>
<keyword evidence="1" id="KW-0472">Membrane</keyword>
<dbReference type="EMBL" id="FOMS01000017">
    <property type="protein sequence ID" value="SFE80228.1"/>
    <property type="molecule type" value="Genomic_DNA"/>
</dbReference>
<evidence type="ECO:0008006" key="5">
    <source>
        <dbReference type="Google" id="ProtNLM"/>
    </source>
</evidence>
<organism evidence="3 4">
    <name type="scientific">Roseivivax sediminis</name>
    <dbReference type="NCBI Taxonomy" id="936889"/>
    <lineage>
        <taxon>Bacteria</taxon>
        <taxon>Pseudomonadati</taxon>
        <taxon>Pseudomonadota</taxon>
        <taxon>Alphaproteobacteria</taxon>
        <taxon>Rhodobacterales</taxon>
        <taxon>Roseobacteraceae</taxon>
        <taxon>Roseivivax</taxon>
    </lineage>
</organism>
<keyword evidence="4" id="KW-1185">Reference proteome</keyword>
<feature type="chain" id="PRO_5009302185" description="VPLPA-CTERM protein sorting domain-containing protein" evidence="2">
    <location>
        <begin position="28"/>
        <end position="214"/>
    </location>
</feature>
<evidence type="ECO:0000256" key="2">
    <source>
        <dbReference type="SAM" id="SignalP"/>
    </source>
</evidence>
<feature type="transmembrane region" description="Helical" evidence="1">
    <location>
        <begin position="183"/>
        <end position="202"/>
    </location>
</feature>
<proteinExistence type="predicted"/>
<gene>
    <name evidence="3" type="ORF">SAMN04515678_11713</name>
</gene>
<accession>A0A1I2DIF9</accession>
<keyword evidence="2" id="KW-0732">Signal</keyword>
<sequence length="214" mass="23017">MRAGFFPGLVLALCTALAFSAPKAANATSYPEFSIDFDASSINVSTATCSANCGVTAKFTKSGTKSHTFKNEGEIWSLNNLIQWSIKAPVWSVYDITVDLLFKSPDEVSSQTDGKGIFWSFSGLLSGNKLWWDDWTKTVAFDQGSELALWFEDGASIGLGSKLKTDVHLMAKTLVGNSSPSPVPLPAALPILMAVLGGLWALGTRQRRRSMALS</sequence>
<dbReference type="OrthoDB" id="9845069at2"/>
<keyword evidence="1" id="KW-0812">Transmembrane</keyword>
<evidence type="ECO:0000313" key="3">
    <source>
        <dbReference type="EMBL" id="SFE80228.1"/>
    </source>
</evidence>
<dbReference type="RefSeq" id="WP_149758286.1">
    <property type="nucleotide sequence ID" value="NZ_FOMS01000017.1"/>
</dbReference>
<feature type="signal peptide" evidence="2">
    <location>
        <begin position="1"/>
        <end position="27"/>
    </location>
</feature>
<name>A0A1I2DIF9_9RHOB</name>
<keyword evidence="1" id="KW-1133">Transmembrane helix</keyword>
<dbReference type="Proteomes" id="UP000325289">
    <property type="component" value="Unassembled WGS sequence"/>
</dbReference>
<dbReference type="AlphaFoldDB" id="A0A1I2DIF9"/>
<evidence type="ECO:0000313" key="4">
    <source>
        <dbReference type="Proteomes" id="UP000325289"/>
    </source>
</evidence>
<protein>
    <recommendedName>
        <fullName evidence="5">VPLPA-CTERM protein sorting domain-containing protein</fullName>
    </recommendedName>
</protein>
<evidence type="ECO:0000256" key="1">
    <source>
        <dbReference type="SAM" id="Phobius"/>
    </source>
</evidence>